<keyword evidence="7" id="KW-0830">Ubiquinone</keyword>
<evidence type="ECO:0000313" key="8">
    <source>
        <dbReference type="Proteomes" id="UP000007844"/>
    </source>
</evidence>
<dbReference type="InterPro" id="IPR020396">
    <property type="entry name" value="NADH_UbQ_OxRdtase_CS"/>
</dbReference>
<dbReference type="InterPro" id="IPR001268">
    <property type="entry name" value="NADH_UbQ_OxRdtase_30kDa_su"/>
</dbReference>
<dbReference type="GO" id="GO:0016651">
    <property type="term" value="F:oxidoreductase activity, acting on NAD(P)H"/>
    <property type="evidence" value="ECO:0007669"/>
    <property type="project" value="InterPro"/>
</dbReference>
<dbReference type="Gene3D" id="3.30.460.80">
    <property type="entry name" value="NADH:ubiquinone oxidoreductase, 30kDa subunit"/>
    <property type="match status" value="1"/>
</dbReference>
<evidence type="ECO:0000256" key="5">
    <source>
        <dbReference type="SAM" id="MobiDB-lite"/>
    </source>
</evidence>
<keyword evidence="2 3" id="KW-0813">Transport</keyword>
<comment type="function">
    <text evidence="4">NDH-1 shuttles electrons from NADH, via FMN and iron-sulfur (Fe-S) centers, to quinones in the respiratory chain.</text>
</comment>
<comment type="catalytic activity">
    <reaction evidence="4">
        <text>a quinone + NADH + 5 H(+)(in) = a quinol + NAD(+) + 4 H(+)(out)</text>
        <dbReference type="Rhea" id="RHEA:57888"/>
        <dbReference type="ChEBI" id="CHEBI:15378"/>
        <dbReference type="ChEBI" id="CHEBI:24646"/>
        <dbReference type="ChEBI" id="CHEBI:57540"/>
        <dbReference type="ChEBI" id="CHEBI:57945"/>
        <dbReference type="ChEBI" id="CHEBI:132124"/>
    </reaction>
</comment>
<evidence type="ECO:0000256" key="3">
    <source>
        <dbReference type="RuleBase" id="RU003456"/>
    </source>
</evidence>
<dbReference type="EMBL" id="CP003221">
    <property type="protein sequence ID" value="EGJ49961.1"/>
    <property type="molecule type" value="Genomic_DNA"/>
</dbReference>
<dbReference type="SUPFAM" id="SSF143243">
    <property type="entry name" value="Nqo5-like"/>
    <property type="match status" value="1"/>
</dbReference>
<evidence type="ECO:0000256" key="2">
    <source>
        <dbReference type="ARBA" id="ARBA00022448"/>
    </source>
</evidence>
<keyword evidence="4" id="KW-0874">Quinone</keyword>
<dbReference type="PROSITE" id="PS00542">
    <property type="entry name" value="COMPLEX1_30K"/>
    <property type="match status" value="1"/>
</dbReference>
<keyword evidence="8" id="KW-1185">Reference proteome</keyword>
<keyword evidence="3" id="KW-0520">NAD</keyword>
<evidence type="ECO:0000313" key="7">
    <source>
        <dbReference type="EMBL" id="EGJ49961.1"/>
    </source>
</evidence>
<dbReference type="GO" id="GO:0008137">
    <property type="term" value="F:NADH dehydrogenase (ubiquinone) activity"/>
    <property type="evidence" value="ECO:0007669"/>
    <property type="project" value="InterPro"/>
</dbReference>
<evidence type="ECO:0000256" key="4">
    <source>
        <dbReference type="RuleBase" id="RU003582"/>
    </source>
</evidence>
<dbReference type="EC" id="7.1.1.-" evidence="4"/>
<dbReference type="Pfam" id="PF00329">
    <property type="entry name" value="Complex1_30kDa"/>
    <property type="match status" value="1"/>
</dbReference>
<dbReference type="GO" id="GO:0048038">
    <property type="term" value="F:quinone binding"/>
    <property type="evidence" value="ECO:0007669"/>
    <property type="project" value="UniProtKB-KW"/>
</dbReference>
<evidence type="ECO:0000256" key="1">
    <source>
        <dbReference type="ARBA" id="ARBA00007569"/>
    </source>
</evidence>
<dbReference type="PANTHER" id="PTHR10884:SF14">
    <property type="entry name" value="NADH DEHYDROGENASE [UBIQUINONE] IRON-SULFUR PROTEIN 3, MITOCHONDRIAL"/>
    <property type="match status" value="1"/>
</dbReference>
<proteinExistence type="inferred from homology"/>
<comment type="similarity">
    <text evidence="1 3">Belongs to the complex I 30 kDa subunit family.</text>
</comment>
<dbReference type="PANTHER" id="PTHR10884">
    <property type="entry name" value="NADH DEHYDROGENASE UBIQUINONE IRON-SULFUR PROTEIN 3"/>
    <property type="match status" value="1"/>
</dbReference>
<dbReference type="AlphaFoldDB" id="F3Z163"/>
<reference evidence="7 8" key="1">
    <citation type="journal article" date="2011" name="J. Bacteriol.">
        <title>Genome sequence of the mercury-methylating and pleomorphic Desulfovibrio africanus Strain Walvis Bay.</title>
        <authorList>
            <person name="Brown S.D."/>
            <person name="Wall J.D."/>
            <person name="Kucken A.M."/>
            <person name="Gilmour C.C."/>
            <person name="Podar M."/>
            <person name="Brandt C.C."/>
            <person name="Teshima H."/>
            <person name="Detter J.C."/>
            <person name="Han C.S."/>
            <person name="Land M.L."/>
            <person name="Lucas S."/>
            <person name="Han J."/>
            <person name="Pennacchio L."/>
            <person name="Nolan M."/>
            <person name="Pitluck S."/>
            <person name="Woyke T."/>
            <person name="Goodwin L."/>
            <person name="Palumbo A.V."/>
            <person name="Elias D.A."/>
        </authorList>
    </citation>
    <scope>NUCLEOTIDE SEQUENCE [LARGE SCALE GENOMIC DNA]</scope>
    <source>
        <strain evidence="7 8">Walvis Bay</strain>
    </source>
</reference>
<evidence type="ECO:0000259" key="6">
    <source>
        <dbReference type="Pfam" id="PF00329"/>
    </source>
</evidence>
<dbReference type="eggNOG" id="COG0852">
    <property type="taxonomic scope" value="Bacteria"/>
</dbReference>
<dbReference type="KEGG" id="daf:Desaf_1625"/>
<protein>
    <recommendedName>
        <fullName evidence="4">NADH-quinone oxidoreductase</fullName>
        <ecNumber evidence="4">7.1.1.-</ecNumber>
    </recommendedName>
</protein>
<organism evidence="7 8">
    <name type="scientific">Desulfocurvibacter africanus subsp. africanus str. Walvis Bay</name>
    <dbReference type="NCBI Taxonomy" id="690850"/>
    <lineage>
        <taxon>Bacteria</taxon>
        <taxon>Pseudomonadati</taxon>
        <taxon>Thermodesulfobacteriota</taxon>
        <taxon>Desulfovibrionia</taxon>
        <taxon>Desulfovibrionales</taxon>
        <taxon>Desulfovibrionaceae</taxon>
        <taxon>Desulfocurvibacter</taxon>
    </lineage>
</organism>
<feature type="domain" description="NADH:ubiquinone oxidoreductase 30kDa subunit" evidence="6">
    <location>
        <begin position="31"/>
        <end position="138"/>
    </location>
</feature>
<feature type="region of interest" description="Disordered" evidence="5">
    <location>
        <begin position="163"/>
        <end position="195"/>
    </location>
</feature>
<sequence>MIGQQCLLSAGNACRKPRDHATTGSVASIYLSSEQLLPAMREALKDGYFLEDVCGLDTLEGFEIVYHLDRWDQPGRLTLRIAIPHDKPEAPSVASVFPAADWHERETFDMYGIVFTGHPDLKPLLLPEDSNIHPLLKEPADRVSIYHLFPDYDIIDCRPEFLKGDIRPAPQEPASPDTSPGKPDKPAKAGKSAGV</sequence>
<dbReference type="STRING" id="690850.Desaf_1625"/>
<dbReference type="Proteomes" id="UP000007844">
    <property type="component" value="Chromosome"/>
</dbReference>
<name>F3Z163_DESAF</name>
<dbReference type="RefSeq" id="WP_014259732.1">
    <property type="nucleotide sequence ID" value="NC_016629.1"/>
</dbReference>
<dbReference type="HOGENOM" id="CLU_121838_0_0_7"/>
<accession>F3Z163</accession>
<keyword evidence="3" id="KW-1278">Translocase</keyword>
<dbReference type="InterPro" id="IPR037232">
    <property type="entry name" value="NADH_quin_OxRdtase_su_C/D-like"/>
</dbReference>
<gene>
    <name evidence="7" type="ORF">Desaf_1625</name>
</gene>